<evidence type="ECO:0000313" key="3">
    <source>
        <dbReference type="EMBL" id="QKD84026.1"/>
    </source>
</evidence>
<name>A0A6M8BI01_9CYAN</name>
<dbReference type="RefSeq" id="WP_172358095.1">
    <property type="nucleotide sequence ID" value="NZ_CP053661.1"/>
</dbReference>
<dbReference type="KEGG" id="theu:HPC62_19165"/>
<dbReference type="AlphaFoldDB" id="A0A6M8BI01"/>
<keyword evidence="2" id="KW-0732">Signal</keyword>
<gene>
    <name evidence="3" type="ORF">HPC62_19165</name>
</gene>
<keyword evidence="4" id="KW-1185">Reference proteome</keyword>
<feature type="chain" id="PRO_5026872656" evidence="2">
    <location>
        <begin position="23"/>
        <end position="359"/>
    </location>
</feature>
<feature type="transmembrane region" description="Helical" evidence="1">
    <location>
        <begin position="75"/>
        <end position="100"/>
    </location>
</feature>
<reference evidence="3 4" key="1">
    <citation type="submission" date="2020-05" db="EMBL/GenBank/DDBJ databases">
        <title>Complete genome sequence of of a novel Thermoleptolyngbya strain isolated from hot springs of Ganzi, Sichuan China.</title>
        <authorList>
            <person name="Tang J."/>
            <person name="Daroch M."/>
            <person name="Li L."/>
            <person name="Waleron K."/>
            <person name="Waleron M."/>
            <person name="Waleron M."/>
        </authorList>
    </citation>
    <scope>NUCLEOTIDE SEQUENCE [LARGE SCALE GENOMIC DNA]</scope>
    <source>
        <strain evidence="3 4">PKUAC-SCTA183</strain>
    </source>
</reference>
<feature type="signal peptide" evidence="2">
    <location>
        <begin position="1"/>
        <end position="22"/>
    </location>
</feature>
<sequence length="359" mass="40979">MSFGKLLLMAVVIGFVSISKCADGIAQDRVNSEQSSQVDAEPSELEVRLSGKELYDALVSQTVSELDRLAREREALRWTIVSIITALLVGAITVAGVAGYKDLQKKIYAQLKDEININESIKAAIEENVRKVALSRIDEKVEQLNKEFAFYKFSNLASDLSDKSRDSFSNAERDAVMEVVDIIKDSKEITSRPEFLASLEKVVDVFISADLDDYIDDLEGVLEAIIGRYPGIVYSLMNQYGMRVLGDTEVSDATKARFFKYAYACKHHRIWEIALPWLMVYEFSNQLNGWEKKIEEYFIDAQQLNPNDKQRFLDVFERYTDPSRYRRSTGQIIRFTCKFQEFIKHYEEKIAALNLAAST</sequence>
<keyword evidence="1" id="KW-0472">Membrane</keyword>
<accession>A0A6M8BI01</accession>
<keyword evidence="1" id="KW-1133">Transmembrane helix</keyword>
<evidence type="ECO:0000256" key="1">
    <source>
        <dbReference type="SAM" id="Phobius"/>
    </source>
</evidence>
<organism evidence="3 4">
    <name type="scientific">Thermoleptolyngbya sichuanensis A183</name>
    <dbReference type="NCBI Taxonomy" id="2737172"/>
    <lineage>
        <taxon>Bacteria</taxon>
        <taxon>Bacillati</taxon>
        <taxon>Cyanobacteriota</taxon>
        <taxon>Cyanophyceae</taxon>
        <taxon>Oculatellales</taxon>
        <taxon>Oculatellaceae</taxon>
        <taxon>Thermoleptolyngbya</taxon>
        <taxon>Thermoleptolyngbya sichuanensis</taxon>
    </lineage>
</organism>
<proteinExistence type="predicted"/>
<evidence type="ECO:0000313" key="4">
    <source>
        <dbReference type="Proteomes" id="UP000505210"/>
    </source>
</evidence>
<dbReference type="EMBL" id="CP053661">
    <property type="protein sequence ID" value="QKD84026.1"/>
    <property type="molecule type" value="Genomic_DNA"/>
</dbReference>
<dbReference type="Proteomes" id="UP000505210">
    <property type="component" value="Chromosome"/>
</dbReference>
<protein>
    <submittedName>
        <fullName evidence="3">Uncharacterized protein</fullName>
    </submittedName>
</protein>
<evidence type="ECO:0000256" key="2">
    <source>
        <dbReference type="SAM" id="SignalP"/>
    </source>
</evidence>
<keyword evidence="1" id="KW-0812">Transmembrane</keyword>